<feature type="repeat" description="WD" evidence="6">
    <location>
        <begin position="75"/>
        <end position="109"/>
    </location>
</feature>
<keyword evidence="4" id="KW-0539">Nucleus</keyword>
<dbReference type="EMBL" id="BTFZ01000011">
    <property type="protein sequence ID" value="GMM35856.1"/>
    <property type="molecule type" value="Genomic_DNA"/>
</dbReference>
<sequence length="945" mass="107218">MVKSYSRYEHSASFGVISSSSNVVYMPQQSGRALSSGLEDILLWNIKTGELVQKLRDGVDVGASNSKTLTAPAIVTYLQYHEQTNIAAAGYSDGSIKIWDLSSSSVLIVFTGHKSAITHLMFDNSGTRLCSGSKDSNIIMWDLVGEVGLFKLKGHKDQITGFSFASDNNNADIDEMEEWLISTSKDGLIKLWDLKSKICVETHVAHSGECWSFDYDPKSQVLITSGMENQLKVWFVNLESEDSKLIEKGIYLKQSNSRATNIEFKYLSSKLIFFMCQNSDKTIELFRIRTSEEVDKAISRKIKKLSEKGNYTEEEINEQIESGKINMLIHPITVIRSLAKIKSSTWGSCTSKGLEILISANNNSIEYYHVNLPAQVRKISITNNEIQPVKKHAVDLLGHRTDIRSMAISHDDKLLATASNGELKIWNIKTKNCLRTITCGYSICCQFLPGDGLVVIGTRSGDLQLFDLASSELVSEITEAHDSAIWSLDLTEDGKTLVTGSADKSIKFWNFKVEEETVPGSNSTFRKLKMVHSKTLELDEDILSIKISRDNKYLAVSLLDNTVKVFHFATLKFYLSLYGHKLPVLSIDISFDSKLIVTSSADKNIKIWGLDFGDCHKSIFAHQDSIMNVKFLPESHNFFSTSKDGMVKYWDGDKFECIQKLAAHQSEVWALVIAYSGEFVITASHDHSIRIWEETSDQVFIEEEKEKEIEELYEQTLLESLENDDIVPRNSEDDNDEVEGVNKQTIESLKDGEKLMEALDIGIEDIEKQQDYESKLNGHKNGLNDVPIKPDRHIMLLAKNVSAQEYVFQVTKNIKASHLEDAILVLPFSYSVKLLKFLDYWTSEKKYLLNNLSLVCRLLFFIIRIHHKELISTKDSAIKRRLTDVKDKLRNEMKSINDDLGYNIQGLKFIKTQWALKHSKEFVDEYKQTSTEDKFSKKRVFEKVI</sequence>
<feature type="repeat" description="WD" evidence="6">
    <location>
        <begin position="577"/>
        <end position="618"/>
    </location>
</feature>
<dbReference type="PANTHER" id="PTHR19853:SF0">
    <property type="entry name" value="WD REPEAT-CONTAINING PROTEIN 3"/>
    <property type="match status" value="1"/>
</dbReference>
<feature type="repeat" description="WD" evidence="6">
    <location>
        <begin position="619"/>
        <end position="651"/>
    </location>
</feature>
<dbReference type="PROSITE" id="PS50082">
    <property type="entry name" value="WD_REPEATS_2"/>
    <property type="match status" value="9"/>
</dbReference>
<evidence type="ECO:0000256" key="3">
    <source>
        <dbReference type="ARBA" id="ARBA00022737"/>
    </source>
</evidence>
<dbReference type="GO" id="GO:0030490">
    <property type="term" value="P:maturation of SSU-rRNA"/>
    <property type="evidence" value="ECO:0007669"/>
    <property type="project" value="TreeGrafter"/>
</dbReference>
<feature type="domain" description="Small-subunit processome Utp12" evidence="7">
    <location>
        <begin position="804"/>
        <end position="911"/>
    </location>
</feature>
<comment type="subcellular location">
    <subcellularLocation>
        <location evidence="1">Nucleus</location>
        <location evidence="1">Nucleolus</location>
    </subcellularLocation>
</comment>
<gene>
    <name evidence="8" type="ORF">DASC09_031810</name>
</gene>
<dbReference type="GO" id="GO:0030515">
    <property type="term" value="F:snoRNA binding"/>
    <property type="evidence" value="ECO:0007669"/>
    <property type="project" value="TreeGrafter"/>
</dbReference>
<organism evidence="8 9">
    <name type="scientific">Saccharomycopsis crataegensis</name>
    <dbReference type="NCBI Taxonomy" id="43959"/>
    <lineage>
        <taxon>Eukaryota</taxon>
        <taxon>Fungi</taxon>
        <taxon>Dikarya</taxon>
        <taxon>Ascomycota</taxon>
        <taxon>Saccharomycotina</taxon>
        <taxon>Saccharomycetes</taxon>
        <taxon>Saccharomycopsidaceae</taxon>
        <taxon>Saccharomycopsis</taxon>
    </lineage>
</organism>
<name>A0AAV5QMK4_9ASCO</name>
<comment type="caution">
    <text evidence="8">The sequence shown here is derived from an EMBL/GenBank/DDBJ whole genome shotgun (WGS) entry which is preliminary data.</text>
</comment>
<dbReference type="InterPro" id="IPR051570">
    <property type="entry name" value="TBC1_cilium_biogenesis"/>
</dbReference>
<reference evidence="8 9" key="1">
    <citation type="journal article" date="2023" name="Elife">
        <title>Identification of key yeast species and microbe-microbe interactions impacting larval growth of Drosophila in the wild.</title>
        <authorList>
            <person name="Mure A."/>
            <person name="Sugiura Y."/>
            <person name="Maeda R."/>
            <person name="Honda K."/>
            <person name="Sakurai N."/>
            <person name="Takahashi Y."/>
            <person name="Watada M."/>
            <person name="Katoh T."/>
            <person name="Gotoh A."/>
            <person name="Gotoh Y."/>
            <person name="Taniguchi I."/>
            <person name="Nakamura K."/>
            <person name="Hayashi T."/>
            <person name="Katayama T."/>
            <person name="Uemura T."/>
            <person name="Hattori Y."/>
        </authorList>
    </citation>
    <scope>NUCLEOTIDE SEQUENCE [LARGE SCALE GENOMIC DNA]</scope>
    <source>
        <strain evidence="8 9">SC-9</strain>
    </source>
</reference>
<evidence type="ECO:0000259" key="7">
    <source>
        <dbReference type="Pfam" id="PF04003"/>
    </source>
</evidence>
<feature type="repeat" description="WD" evidence="6">
    <location>
        <begin position="152"/>
        <end position="202"/>
    </location>
</feature>
<dbReference type="Pfam" id="PF25172">
    <property type="entry name" value="Beta-prop_WDR3_2nd"/>
    <property type="match status" value="1"/>
</dbReference>
<dbReference type="RefSeq" id="XP_064852852.1">
    <property type="nucleotide sequence ID" value="XM_064996780.1"/>
</dbReference>
<dbReference type="AlphaFoldDB" id="A0AAV5QMK4"/>
<evidence type="ECO:0000256" key="4">
    <source>
        <dbReference type="ARBA" id="ARBA00023242"/>
    </source>
</evidence>
<evidence type="ECO:0000256" key="5">
    <source>
        <dbReference type="ARBA" id="ARBA00038229"/>
    </source>
</evidence>
<keyword evidence="2 6" id="KW-0853">WD repeat</keyword>
<protein>
    <submittedName>
        <fullName evidence="8">SnoRNA-binding rRNA-processing protein</fullName>
    </submittedName>
</protein>
<dbReference type="FunFam" id="2.130.10.10:FF:000157">
    <property type="entry name" value="WD repeat domain 3"/>
    <property type="match status" value="1"/>
</dbReference>
<dbReference type="PROSITE" id="PS50294">
    <property type="entry name" value="WD_REPEATS_REGION"/>
    <property type="match status" value="6"/>
</dbReference>
<proteinExistence type="inferred from homology"/>
<dbReference type="InterPro" id="IPR019775">
    <property type="entry name" value="WD40_repeat_CS"/>
</dbReference>
<dbReference type="SMART" id="SM00320">
    <property type="entry name" value="WD40"/>
    <property type="match status" value="11"/>
</dbReference>
<dbReference type="Proteomes" id="UP001360560">
    <property type="component" value="Unassembled WGS sequence"/>
</dbReference>
<accession>A0AAV5QMK4</accession>
<dbReference type="Gene3D" id="2.130.10.10">
    <property type="entry name" value="YVTN repeat-like/Quinoprotein amine dehydrogenase"/>
    <property type="match status" value="4"/>
</dbReference>
<evidence type="ECO:0000256" key="1">
    <source>
        <dbReference type="ARBA" id="ARBA00004604"/>
    </source>
</evidence>
<evidence type="ECO:0000256" key="6">
    <source>
        <dbReference type="PROSITE-ProRule" id="PRU00221"/>
    </source>
</evidence>
<feature type="repeat" description="WD" evidence="6">
    <location>
        <begin position="661"/>
        <end position="702"/>
    </location>
</feature>
<dbReference type="CDD" id="cd00200">
    <property type="entry name" value="WD40"/>
    <property type="match status" value="2"/>
</dbReference>
<evidence type="ECO:0000256" key="2">
    <source>
        <dbReference type="ARBA" id="ARBA00022574"/>
    </source>
</evidence>
<dbReference type="Pfam" id="PF25173">
    <property type="entry name" value="Beta-prop_WDR3_1st"/>
    <property type="match status" value="1"/>
</dbReference>
<dbReference type="PRINTS" id="PR00320">
    <property type="entry name" value="GPROTEINBRPT"/>
</dbReference>
<feature type="repeat" description="WD" evidence="6">
    <location>
        <begin position="203"/>
        <end position="234"/>
    </location>
</feature>
<feature type="repeat" description="WD" evidence="6">
    <location>
        <begin position="110"/>
        <end position="143"/>
    </location>
</feature>
<dbReference type="InterPro" id="IPR007148">
    <property type="entry name" value="SSU_processome_Utp12"/>
</dbReference>
<dbReference type="SUPFAM" id="SSF50998">
    <property type="entry name" value="Quinoprotein alcohol dehydrogenase-like"/>
    <property type="match status" value="1"/>
</dbReference>
<dbReference type="GeneID" id="90073831"/>
<dbReference type="InterPro" id="IPR001680">
    <property type="entry name" value="WD40_rpt"/>
</dbReference>
<dbReference type="SUPFAM" id="SSF117289">
    <property type="entry name" value="Nucleoporin domain"/>
    <property type="match status" value="1"/>
</dbReference>
<dbReference type="PROSITE" id="PS00678">
    <property type="entry name" value="WD_REPEATS_1"/>
    <property type="match status" value="5"/>
</dbReference>
<dbReference type="InterPro" id="IPR015943">
    <property type="entry name" value="WD40/YVTN_repeat-like_dom_sf"/>
</dbReference>
<dbReference type="InterPro" id="IPR011047">
    <property type="entry name" value="Quinoprotein_ADH-like_sf"/>
</dbReference>
<dbReference type="GO" id="GO:0034388">
    <property type="term" value="C:Pwp2p-containing subcomplex of 90S preribosome"/>
    <property type="evidence" value="ECO:0007669"/>
    <property type="project" value="TreeGrafter"/>
</dbReference>
<dbReference type="Pfam" id="PF04003">
    <property type="entry name" value="Utp12"/>
    <property type="match status" value="1"/>
</dbReference>
<feature type="repeat" description="WD" evidence="6">
    <location>
        <begin position="396"/>
        <end position="436"/>
    </location>
</feature>
<keyword evidence="3" id="KW-0677">Repeat</keyword>
<evidence type="ECO:0000313" key="9">
    <source>
        <dbReference type="Proteomes" id="UP001360560"/>
    </source>
</evidence>
<dbReference type="InterPro" id="IPR020472">
    <property type="entry name" value="WD40_PAC1"/>
</dbReference>
<feature type="repeat" description="WD" evidence="6">
    <location>
        <begin position="478"/>
        <end position="519"/>
    </location>
</feature>
<dbReference type="FunFam" id="2.130.10.10:FF:000178">
    <property type="entry name" value="WD repeat domain 3"/>
    <property type="match status" value="1"/>
</dbReference>
<keyword evidence="9" id="KW-1185">Reference proteome</keyword>
<dbReference type="PANTHER" id="PTHR19853">
    <property type="entry name" value="WD REPEAT CONTAINING PROTEIN 3 WDR3"/>
    <property type="match status" value="1"/>
</dbReference>
<dbReference type="GO" id="GO:0032040">
    <property type="term" value="C:small-subunit processome"/>
    <property type="evidence" value="ECO:0007669"/>
    <property type="project" value="TreeGrafter"/>
</dbReference>
<evidence type="ECO:0000313" key="8">
    <source>
        <dbReference type="EMBL" id="GMM35856.1"/>
    </source>
</evidence>
<comment type="similarity">
    <text evidence="5">Belongs to the WD repeat WDR3/UTP12 family.</text>
</comment>